<evidence type="ECO:0000256" key="5">
    <source>
        <dbReference type="ARBA" id="ARBA00022692"/>
    </source>
</evidence>
<feature type="transmembrane region" description="Helical" evidence="8">
    <location>
        <begin position="201"/>
        <end position="223"/>
    </location>
</feature>
<feature type="transmembrane region" description="Helical" evidence="8">
    <location>
        <begin position="140"/>
        <end position="163"/>
    </location>
</feature>
<feature type="transmembrane region" description="Helical" evidence="8">
    <location>
        <begin position="14"/>
        <end position="40"/>
    </location>
</feature>
<dbReference type="CDD" id="cd17502">
    <property type="entry name" value="MFS_Azr1_MDR_like"/>
    <property type="match status" value="1"/>
</dbReference>
<evidence type="ECO:0000256" key="4">
    <source>
        <dbReference type="ARBA" id="ARBA00022475"/>
    </source>
</evidence>
<feature type="transmembrane region" description="Helical" evidence="8">
    <location>
        <begin position="361"/>
        <end position="384"/>
    </location>
</feature>
<dbReference type="InterPro" id="IPR036259">
    <property type="entry name" value="MFS_trans_sf"/>
</dbReference>
<evidence type="ECO:0000256" key="3">
    <source>
        <dbReference type="ARBA" id="ARBA00022448"/>
    </source>
</evidence>
<feature type="transmembrane region" description="Helical" evidence="8">
    <location>
        <begin position="169"/>
        <end position="189"/>
    </location>
</feature>
<feature type="transmembrane region" description="Helical" evidence="8">
    <location>
        <begin position="307"/>
        <end position="324"/>
    </location>
</feature>
<proteinExistence type="inferred from homology"/>
<comment type="similarity">
    <text evidence="2">Belongs to the major facilitator superfamily. TCR/Tet family.</text>
</comment>
<sequence length="529" mass="55799">MAQAAGSVLTKRQLYALFGGLMLSMLLAALDQTIVATALPTIVGSLGGLNDYSWVVTAYLLAATASTPLYGKLSDILGRRPVMLAAIAVFLIGSLLAGISQNMMQLVFFRGLQGLGAGGLMTLAFTIISDVVSPRERGRYQGFFGAVFGVASVAGPLLGGWLAEVDWRWIFYINLPTGIAALIVIDRMLRQVRTSRRPHRIDYLGAAVMVVSVVCLLLATSWGGKEYAWSSPVIIGLFIAGGVGAVAFVLIERVAPEPLLPLRLFRRGTFALANSGALIVGVAMFGGIIYIPIYLQVVRGFAPTKSGLLMLPMMLAVVITSIVGGRAISSIGRYKWFIVAGSVMSSIGLALFTMLHVDTPLWHVFGFMVVLGIGLGLFMQPLILAAQNSVPASDLGAGTSTATFFRTLGGSFGVAVMGAVLTAQVNTALRDSLPAAVAKLPPEQAQQFTSQEHGTQQLLQAPSAILHLPTPIKEAIQQAYVVGLDRIFWVAAAVAAVSIIVALMLPDHELRSTPAMSADEGGGTPGPMM</sequence>
<protein>
    <submittedName>
        <fullName evidence="10">EmrB/QacA subfamily drug resistance transporter</fullName>
    </submittedName>
</protein>
<dbReference type="NCBIfam" id="TIGR00711">
    <property type="entry name" value="efflux_EmrB"/>
    <property type="match status" value="1"/>
</dbReference>
<dbReference type="InterPro" id="IPR004638">
    <property type="entry name" value="EmrB-like"/>
</dbReference>
<dbReference type="InParanoid" id="A0A543AYW4"/>
<dbReference type="PANTHER" id="PTHR23501:SF197">
    <property type="entry name" value="COMD"/>
    <property type="match status" value="1"/>
</dbReference>
<evidence type="ECO:0000256" key="1">
    <source>
        <dbReference type="ARBA" id="ARBA00004651"/>
    </source>
</evidence>
<dbReference type="PANTHER" id="PTHR23501">
    <property type="entry name" value="MAJOR FACILITATOR SUPERFAMILY"/>
    <property type="match status" value="1"/>
</dbReference>
<evidence type="ECO:0000256" key="8">
    <source>
        <dbReference type="SAM" id="Phobius"/>
    </source>
</evidence>
<dbReference type="EMBL" id="VFOW01000001">
    <property type="protein sequence ID" value="TQL77764.1"/>
    <property type="molecule type" value="Genomic_DNA"/>
</dbReference>
<evidence type="ECO:0000313" key="10">
    <source>
        <dbReference type="EMBL" id="TQL77764.1"/>
    </source>
</evidence>
<keyword evidence="5 8" id="KW-0812">Transmembrane</keyword>
<comment type="subcellular location">
    <subcellularLocation>
        <location evidence="1">Cell membrane</location>
        <topology evidence="1">Multi-pass membrane protein</topology>
    </subcellularLocation>
</comment>
<dbReference type="FunFam" id="1.20.1720.10:FF:000004">
    <property type="entry name" value="EmrB/QacA family drug resistance transporter"/>
    <property type="match status" value="1"/>
</dbReference>
<dbReference type="InterPro" id="IPR020846">
    <property type="entry name" value="MFS_dom"/>
</dbReference>
<dbReference type="Gene3D" id="1.20.1250.20">
    <property type="entry name" value="MFS general substrate transporter like domains"/>
    <property type="match status" value="1"/>
</dbReference>
<dbReference type="GO" id="GO:0005886">
    <property type="term" value="C:plasma membrane"/>
    <property type="evidence" value="ECO:0007669"/>
    <property type="project" value="UniProtKB-SubCell"/>
</dbReference>
<evidence type="ECO:0000256" key="7">
    <source>
        <dbReference type="ARBA" id="ARBA00023136"/>
    </source>
</evidence>
<dbReference type="Proteomes" id="UP000317043">
    <property type="component" value="Unassembled WGS sequence"/>
</dbReference>
<keyword evidence="11" id="KW-1185">Reference proteome</keyword>
<dbReference type="PRINTS" id="PR01036">
    <property type="entry name" value="TCRTETB"/>
</dbReference>
<dbReference type="OrthoDB" id="7375466at2"/>
<feature type="transmembrane region" description="Helical" evidence="8">
    <location>
        <begin position="229"/>
        <end position="251"/>
    </location>
</feature>
<keyword evidence="3" id="KW-0813">Transport</keyword>
<accession>A0A543AYW4</accession>
<feature type="domain" description="Major facilitator superfamily (MFS) profile" evidence="9">
    <location>
        <begin position="17"/>
        <end position="510"/>
    </location>
</feature>
<dbReference type="Pfam" id="PF07690">
    <property type="entry name" value="MFS_1"/>
    <property type="match status" value="1"/>
</dbReference>
<dbReference type="Gene3D" id="1.20.1720.10">
    <property type="entry name" value="Multidrug resistance protein D"/>
    <property type="match status" value="1"/>
</dbReference>
<feature type="transmembrane region" description="Helical" evidence="8">
    <location>
        <begin position="404"/>
        <end position="425"/>
    </location>
</feature>
<dbReference type="GO" id="GO:0022857">
    <property type="term" value="F:transmembrane transporter activity"/>
    <property type="evidence" value="ECO:0007669"/>
    <property type="project" value="InterPro"/>
</dbReference>
<evidence type="ECO:0000256" key="2">
    <source>
        <dbReference type="ARBA" id="ARBA00007520"/>
    </source>
</evidence>
<organism evidence="10 11">
    <name type="scientific">Stackebrandtia endophytica</name>
    <dbReference type="NCBI Taxonomy" id="1496996"/>
    <lineage>
        <taxon>Bacteria</taxon>
        <taxon>Bacillati</taxon>
        <taxon>Actinomycetota</taxon>
        <taxon>Actinomycetes</taxon>
        <taxon>Glycomycetales</taxon>
        <taxon>Glycomycetaceae</taxon>
        <taxon>Stackebrandtia</taxon>
    </lineage>
</organism>
<reference evidence="10 11" key="1">
    <citation type="submission" date="2019-06" db="EMBL/GenBank/DDBJ databases">
        <title>Sequencing the genomes of 1000 actinobacteria strains.</title>
        <authorList>
            <person name="Klenk H.-P."/>
        </authorList>
    </citation>
    <scope>NUCLEOTIDE SEQUENCE [LARGE SCALE GENOMIC DNA]</scope>
    <source>
        <strain evidence="10 11">DSM 45928</strain>
    </source>
</reference>
<feature type="transmembrane region" description="Helical" evidence="8">
    <location>
        <begin position="107"/>
        <end position="128"/>
    </location>
</feature>
<feature type="transmembrane region" description="Helical" evidence="8">
    <location>
        <begin position="272"/>
        <end position="295"/>
    </location>
</feature>
<keyword evidence="4" id="KW-1003">Cell membrane</keyword>
<dbReference type="FunCoup" id="A0A543AYW4">
    <property type="interactions" value="92"/>
</dbReference>
<keyword evidence="7 8" id="KW-0472">Membrane</keyword>
<evidence type="ECO:0000313" key="11">
    <source>
        <dbReference type="Proteomes" id="UP000317043"/>
    </source>
</evidence>
<evidence type="ECO:0000259" key="9">
    <source>
        <dbReference type="PROSITE" id="PS50850"/>
    </source>
</evidence>
<evidence type="ECO:0000256" key="6">
    <source>
        <dbReference type="ARBA" id="ARBA00022989"/>
    </source>
</evidence>
<feature type="transmembrane region" description="Helical" evidence="8">
    <location>
        <begin position="487"/>
        <end position="506"/>
    </location>
</feature>
<keyword evidence="6 8" id="KW-1133">Transmembrane helix</keyword>
<dbReference type="SUPFAM" id="SSF103473">
    <property type="entry name" value="MFS general substrate transporter"/>
    <property type="match status" value="1"/>
</dbReference>
<feature type="transmembrane region" description="Helical" evidence="8">
    <location>
        <begin position="336"/>
        <end position="355"/>
    </location>
</feature>
<gene>
    <name evidence="10" type="ORF">FB566_3331</name>
</gene>
<dbReference type="InterPro" id="IPR011701">
    <property type="entry name" value="MFS"/>
</dbReference>
<dbReference type="PROSITE" id="PS50850">
    <property type="entry name" value="MFS"/>
    <property type="match status" value="1"/>
</dbReference>
<feature type="transmembrane region" description="Helical" evidence="8">
    <location>
        <begin position="82"/>
        <end position="101"/>
    </location>
</feature>
<dbReference type="AlphaFoldDB" id="A0A543AYW4"/>
<comment type="caution">
    <text evidence="10">The sequence shown here is derived from an EMBL/GenBank/DDBJ whole genome shotgun (WGS) entry which is preliminary data.</text>
</comment>
<name>A0A543AYW4_9ACTN</name>
<dbReference type="RefSeq" id="WP_142041141.1">
    <property type="nucleotide sequence ID" value="NZ_JBHTGS010000001.1"/>
</dbReference>